<dbReference type="Gene3D" id="3.30.70.100">
    <property type="match status" value="1"/>
</dbReference>
<dbReference type="PRINTS" id="PR00112">
    <property type="entry name" value="ACYLPHPHTASE"/>
</dbReference>
<evidence type="ECO:0000256" key="1">
    <source>
        <dbReference type="ARBA" id="ARBA00005614"/>
    </source>
</evidence>
<accession>A0AAV8WGD0</accession>
<evidence type="ECO:0000256" key="7">
    <source>
        <dbReference type="SAM" id="Phobius"/>
    </source>
</evidence>
<sequence>MCCSARVRSQSRRQCRHSVDQTEFLDVMEIEKCIQLFKWFKLENFFLLLFILLIVPLVILNFAEMSSEEKLVSVDFEVFGRVQGVFFRKYTEQQAKRLGLRGWCMNTLQDTVKGVIEGNPSKIGEMKQWLQKTGSPQSRIDKAVFTNEKDISKFSYDSFKIKR</sequence>
<keyword evidence="10" id="KW-1185">Reference proteome</keyword>
<dbReference type="AlphaFoldDB" id="A0AAV8WGD0"/>
<evidence type="ECO:0000256" key="2">
    <source>
        <dbReference type="ARBA" id="ARBA00012150"/>
    </source>
</evidence>
<protein>
    <recommendedName>
        <fullName evidence="2 5">acylphosphatase</fullName>
        <ecNumber evidence="2 5">3.6.1.7</ecNumber>
    </recommendedName>
</protein>
<feature type="domain" description="Acylphosphatase-like" evidence="8">
    <location>
        <begin position="73"/>
        <end position="163"/>
    </location>
</feature>
<keyword evidence="3 5" id="KW-0378">Hydrolase</keyword>
<gene>
    <name evidence="9" type="ORF">NQ315_009095</name>
</gene>
<comment type="catalytic activity">
    <reaction evidence="4 5">
        <text>an acyl phosphate + H2O = a carboxylate + phosphate + H(+)</text>
        <dbReference type="Rhea" id="RHEA:14965"/>
        <dbReference type="ChEBI" id="CHEBI:15377"/>
        <dbReference type="ChEBI" id="CHEBI:15378"/>
        <dbReference type="ChEBI" id="CHEBI:29067"/>
        <dbReference type="ChEBI" id="CHEBI:43474"/>
        <dbReference type="ChEBI" id="CHEBI:59918"/>
        <dbReference type="EC" id="3.6.1.7"/>
    </reaction>
</comment>
<dbReference type="Proteomes" id="UP001159042">
    <property type="component" value="Unassembled WGS sequence"/>
</dbReference>
<evidence type="ECO:0000256" key="5">
    <source>
        <dbReference type="PROSITE-ProRule" id="PRU00520"/>
    </source>
</evidence>
<proteinExistence type="inferred from homology"/>
<dbReference type="InterPro" id="IPR036046">
    <property type="entry name" value="Acylphosphatase-like_dom_sf"/>
</dbReference>
<comment type="similarity">
    <text evidence="1 6">Belongs to the acylphosphatase family.</text>
</comment>
<name>A0AAV8WGD0_9CUCU</name>
<evidence type="ECO:0000313" key="10">
    <source>
        <dbReference type="Proteomes" id="UP001159042"/>
    </source>
</evidence>
<dbReference type="EC" id="3.6.1.7" evidence="2 5"/>
<feature type="active site" evidence="5">
    <location>
        <position position="106"/>
    </location>
</feature>
<evidence type="ECO:0000313" key="9">
    <source>
        <dbReference type="EMBL" id="KAJ8925267.1"/>
    </source>
</evidence>
<reference evidence="9 10" key="1">
    <citation type="journal article" date="2023" name="Insect Mol. Biol.">
        <title>Genome sequencing provides insights into the evolution of gene families encoding plant cell wall-degrading enzymes in longhorned beetles.</title>
        <authorList>
            <person name="Shin N.R."/>
            <person name="Okamura Y."/>
            <person name="Kirsch R."/>
            <person name="Pauchet Y."/>
        </authorList>
    </citation>
    <scope>NUCLEOTIDE SEQUENCE [LARGE SCALE GENOMIC DNA]</scope>
    <source>
        <strain evidence="9">EAD_L_NR</strain>
    </source>
</reference>
<dbReference type="EMBL" id="JANEYG010000001">
    <property type="protein sequence ID" value="KAJ8925267.1"/>
    <property type="molecule type" value="Genomic_DNA"/>
</dbReference>
<organism evidence="9 10">
    <name type="scientific">Exocentrus adspersus</name>
    <dbReference type="NCBI Taxonomy" id="1586481"/>
    <lineage>
        <taxon>Eukaryota</taxon>
        <taxon>Metazoa</taxon>
        <taxon>Ecdysozoa</taxon>
        <taxon>Arthropoda</taxon>
        <taxon>Hexapoda</taxon>
        <taxon>Insecta</taxon>
        <taxon>Pterygota</taxon>
        <taxon>Neoptera</taxon>
        <taxon>Endopterygota</taxon>
        <taxon>Coleoptera</taxon>
        <taxon>Polyphaga</taxon>
        <taxon>Cucujiformia</taxon>
        <taxon>Chrysomeloidea</taxon>
        <taxon>Cerambycidae</taxon>
        <taxon>Lamiinae</taxon>
        <taxon>Acanthocinini</taxon>
        <taxon>Exocentrus</taxon>
    </lineage>
</organism>
<keyword evidence="7" id="KW-0812">Transmembrane</keyword>
<feature type="transmembrane region" description="Helical" evidence="7">
    <location>
        <begin position="45"/>
        <end position="63"/>
    </location>
</feature>
<evidence type="ECO:0000256" key="4">
    <source>
        <dbReference type="ARBA" id="ARBA00047645"/>
    </source>
</evidence>
<evidence type="ECO:0000256" key="6">
    <source>
        <dbReference type="RuleBase" id="RU004168"/>
    </source>
</evidence>
<dbReference type="PANTHER" id="PTHR10029">
    <property type="entry name" value="ACYLPHOSPHATASE"/>
    <property type="match status" value="1"/>
</dbReference>
<dbReference type="InterPro" id="IPR017968">
    <property type="entry name" value="Acylphosphatase_CS"/>
</dbReference>
<dbReference type="PANTHER" id="PTHR10029:SF3">
    <property type="entry name" value="ACYLPHOSPHATASE-RELATED"/>
    <property type="match status" value="1"/>
</dbReference>
<dbReference type="PROSITE" id="PS51160">
    <property type="entry name" value="ACYLPHOSPHATASE_3"/>
    <property type="match status" value="1"/>
</dbReference>
<dbReference type="SUPFAM" id="SSF54975">
    <property type="entry name" value="Acylphosphatase/BLUF domain-like"/>
    <property type="match status" value="1"/>
</dbReference>
<dbReference type="InterPro" id="IPR001792">
    <property type="entry name" value="Acylphosphatase-like_dom"/>
</dbReference>
<dbReference type="FunFam" id="3.30.70.100:FF:000011">
    <property type="entry name" value="Acylphosphatase"/>
    <property type="match status" value="1"/>
</dbReference>
<dbReference type="GO" id="GO:0003998">
    <property type="term" value="F:acylphosphatase activity"/>
    <property type="evidence" value="ECO:0007669"/>
    <property type="project" value="UniProtKB-EC"/>
</dbReference>
<dbReference type="Pfam" id="PF00708">
    <property type="entry name" value="Acylphosphatase"/>
    <property type="match status" value="1"/>
</dbReference>
<feature type="active site" evidence="5">
    <location>
        <position position="88"/>
    </location>
</feature>
<evidence type="ECO:0000259" key="8">
    <source>
        <dbReference type="PROSITE" id="PS51160"/>
    </source>
</evidence>
<evidence type="ECO:0000256" key="3">
    <source>
        <dbReference type="ARBA" id="ARBA00022801"/>
    </source>
</evidence>
<dbReference type="PROSITE" id="PS00150">
    <property type="entry name" value="ACYLPHOSPHATASE_1"/>
    <property type="match status" value="1"/>
</dbReference>
<dbReference type="InterPro" id="IPR020456">
    <property type="entry name" value="Acylphosphatase"/>
</dbReference>
<keyword evidence="7" id="KW-0472">Membrane</keyword>
<comment type="caution">
    <text evidence="9">The sequence shown here is derived from an EMBL/GenBank/DDBJ whole genome shotgun (WGS) entry which is preliminary data.</text>
</comment>
<keyword evidence="7" id="KW-1133">Transmembrane helix</keyword>